<dbReference type="SUPFAM" id="SSF64153">
    <property type="entry name" value="YjeF N-terminal domain-like"/>
    <property type="match status" value="1"/>
</dbReference>
<organism evidence="23 24">
    <name type="scientific">Alicyclobacillus mali</name>
    <name type="common">ex Roth et al. 2021</name>
    <dbReference type="NCBI Taxonomy" id="1123961"/>
    <lineage>
        <taxon>Bacteria</taxon>
        <taxon>Bacillati</taxon>
        <taxon>Bacillota</taxon>
        <taxon>Bacilli</taxon>
        <taxon>Bacillales</taxon>
        <taxon>Alicyclobacillaceae</taxon>
        <taxon>Alicyclobacillus</taxon>
    </lineage>
</organism>
<feature type="binding site" evidence="18">
    <location>
        <position position="166"/>
    </location>
    <ligand>
        <name>K(+)</name>
        <dbReference type="ChEBI" id="CHEBI:29103"/>
    </ligand>
</feature>
<dbReference type="EC" id="5.1.99.6" evidence="19"/>
<evidence type="ECO:0000313" key="23">
    <source>
        <dbReference type="EMBL" id="MBF8378146.1"/>
    </source>
</evidence>
<feature type="binding site" evidence="18">
    <location>
        <position position="56"/>
    </location>
    <ligand>
        <name>K(+)</name>
        <dbReference type="ChEBI" id="CHEBI:29103"/>
    </ligand>
</feature>
<keyword evidence="7 17" id="KW-0067">ATP-binding</keyword>
<feature type="binding site" evidence="17">
    <location>
        <position position="366"/>
    </location>
    <ligand>
        <name>(6S)-NADPHX</name>
        <dbReference type="ChEBI" id="CHEBI:64076"/>
    </ligand>
</feature>
<keyword evidence="6 17" id="KW-0547">Nucleotide-binding</keyword>
<accession>A0ABS0F4C3</accession>
<feature type="domain" description="YjeF C-terminal" evidence="21">
    <location>
        <begin position="227"/>
        <end position="492"/>
    </location>
</feature>
<keyword evidence="5 18" id="KW-0479">Metal-binding</keyword>
<dbReference type="NCBIfam" id="TIGR00196">
    <property type="entry name" value="yjeF_cterm"/>
    <property type="match status" value="1"/>
</dbReference>
<feature type="binding site" evidence="17">
    <location>
        <position position="260"/>
    </location>
    <ligand>
        <name>(6S)-NADPHX</name>
        <dbReference type="ChEBI" id="CHEBI:64076"/>
    </ligand>
</feature>
<evidence type="ECO:0000256" key="8">
    <source>
        <dbReference type="ARBA" id="ARBA00022857"/>
    </source>
</evidence>
<comment type="similarity">
    <text evidence="17">Belongs to the NnrD/CARKD family.</text>
</comment>
<feature type="binding site" evidence="18">
    <location>
        <position position="130"/>
    </location>
    <ligand>
        <name>K(+)</name>
        <dbReference type="ChEBI" id="CHEBI:29103"/>
    </ligand>
</feature>
<feature type="binding site" evidence="17">
    <location>
        <position position="432"/>
    </location>
    <ligand>
        <name>AMP</name>
        <dbReference type="ChEBI" id="CHEBI:456215"/>
    </ligand>
</feature>
<evidence type="ECO:0000256" key="3">
    <source>
        <dbReference type="ARBA" id="ARBA00006001"/>
    </source>
</evidence>
<dbReference type="HAMAP" id="MF_01966">
    <property type="entry name" value="NADHX_epimerase"/>
    <property type="match status" value="1"/>
</dbReference>
<evidence type="ECO:0000256" key="19">
    <source>
        <dbReference type="PIRNR" id="PIRNR017184"/>
    </source>
</evidence>
<feature type="binding site" evidence="18">
    <location>
        <begin position="55"/>
        <end position="59"/>
    </location>
    <ligand>
        <name>(6S)-NADPHX</name>
        <dbReference type="ChEBI" id="CHEBI:64076"/>
    </ligand>
</feature>
<keyword evidence="13" id="KW-0511">Multifunctional enzyme</keyword>
<keyword evidence="11 18" id="KW-0413">Isomerase</keyword>
<dbReference type="PROSITE" id="PS51385">
    <property type="entry name" value="YJEF_N"/>
    <property type="match status" value="1"/>
</dbReference>
<comment type="catalytic activity">
    <reaction evidence="2 18 19">
        <text>(6R)-NADPHX = (6S)-NADPHX</text>
        <dbReference type="Rhea" id="RHEA:32227"/>
        <dbReference type="ChEBI" id="CHEBI:64076"/>
        <dbReference type="ChEBI" id="CHEBI:64077"/>
        <dbReference type="EC" id="5.1.99.6"/>
    </reaction>
</comment>
<feature type="binding site" evidence="17">
    <location>
        <position position="433"/>
    </location>
    <ligand>
        <name>(6S)-NADPHX</name>
        <dbReference type="ChEBI" id="CHEBI:64076"/>
    </ligand>
</feature>
<evidence type="ECO:0000259" key="21">
    <source>
        <dbReference type="PROSITE" id="PS51383"/>
    </source>
</evidence>
<dbReference type="CDD" id="cd01171">
    <property type="entry name" value="YXKO-related"/>
    <property type="match status" value="1"/>
</dbReference>
<sequence length="500" mass="51837">MYLVTSDEMRCFDHDTIHRLGVPAIVLMDHAGRAIADRVRELRPDKVVVLCGKGMNGGDGWVAARWLRHAGIEVEVLTSCHPADLQGDAHTAQQMAERFGVPWKVYEPGSLHQALSGFDQGGRGRAVLIDALLGTGVSRPAEGLMAQMIEEANASSAYIVSADLPSGVDASTGEVPGPAVKAHETIAMAAEKLGTAVTPGAIHAGLVRVADLGIPVDPARVRASYVSPAAFGQRFGFRSAMTHKGTFGRVGIALGQMPGASRLASLAALRAGAGLVVVAGARAEASLFAPDVVVREGGDPAQLLQDVDAVIVGPGLGLLGREARTWLYDLVRAGVARGVIDAEALAAVAHAGQFDPVASEFVLTPHPKEAARMLGWDARQVQARRLEAARSIAARSQAVTLLKGHRTVIAHPDGRVRVNPTGSSALAVAGTGDVLAGVIGALIAQGLDAFDAASLGAWLHGRAGERAGEELTEVAVTASDVIARLPDAVRAYRAEVGASE</sequence>
<reference evidence="23 24" key="1">
    <citation type="submission" date="2020-11" db="EMBL/GenBank/DDBJ databases">
        <title>Genomic insight of Alicyclobacillus mali FL 18 reveals a new arsenic-resistant strain, with potential in environmental biotechnology.</title>
        <authorList>
            <person name="Fiorentino G."/>
            <person name="Gallo G."/>
            <person name="Aulitto M."/>
        </authorList>
    </citation>
    <scope>NUCLEOTIDE SEQUENCE [LARGE SCALE GENOMIC DNA]</scope>
    <source>
        <strain evidence="23 24">FL 18</strain>
    </source>
</reference>
<dbReference type="HAMAP" id="MF_01965">
    <property type="entry name" value="NADHX_dehydratase"/>
    <property type="match status" value="1"/>
</dbReference>
<evidence type="ECO:0000256" key="7">
    <source>
        <dbReference type="ARBA" id="ARBA00022840"/>
    </source>
</evidence>
<evidence type="ECO:0000259" key="22">
    <source>
        <dbReference type="PROSITE" id="PS51385"/>
    </source>
</evidence>
<dbReference type="PANTHER" id="PTHR12592">
    <property type="entry name" value="ATP-DEPENDENT (S)-NAD(P)H-HYDRATE DEHYDRATASE FAMILY MEMBER"/>
    <property type="match status" value="1"/>
</dbReference>
<dbReference type="Gene3D" id="3.40.50.10260">
    <property type="entry name" value="YjeF N-terminal domain"/>
    <property type="match status" value="1"/>
</dbReference>
<name>A0ABS0F4C3_9BACL</name>
<dbReference type="Proteomes" id="UP000642910">
    <property type="component" value="Unassembled WGS sequence"/>
</dbReference>
<feature type="binding site" evidence="17">
    <location>
        <position position="315"/>
    </location>
    <ligand>
        <name>(6S)-NADPHX</name>
        <dbReference type="ChEBI" id="CHEBI:64076"/>
    </ligand>
</feature>
<comment type="similarity">
    <text evidence="18">Belongs to the NnrE/AIBP family.</text>
</comment>
<comment type="similarity">
    <text evidence="3 19">In the N-terminal section; belongs to the NnrE/AIBP family.</text>
</comment>
<evidence type="ECO:0000256" key="4">
    <source>
        <dbReference type="ARBA" id="ARBA00009524"/>
    </source>
</evidence>
<evidence type="ECO:0000256" key="17">
    <source>
        <dbReference type="HAMAP-Rule" id="MF_01965"/>
    </source>
</evidence>
<comment type="catalytic activity">
    <reaction evidence="16 17 19">
        <text>(6S)-NADPHX + ADP = AMP + phosphate + NADPH + H(+)</text>
        <dbReference type="Rhea" id="RHEA:32235"/>
        <dbReference type="ChEBI" id="CHEBI:15378"/>
        <dbReference type="ChEBI" id="CHEBI:43474"/>
        <dbReference type="ChEBI" id="CHEBI:57783"/>
        <dbReference type="ChEBI" id="CHEBI:64076"/>
        <dbReference type="ChEBI" id="CHEBI:456215"/>
        <dbReference type="ChEBI" id="CHEBI:456216"/>
        <dbReference type="EC" id="4.2.1.136"/>
    </reaction>
</comment>
<comment type="similarity">
    <text evidence="4 19">In the C-terminal section; belongs to the NnrD/CARKD family.</text>
</comment>
<dbReference type="InterPro" id="IPR030677">
    <property type="entry name" value="Nnr"/>
</dbReference>
<gene>
    <name evidence="17" type="primary">nnrD</name>
    <name evidence="18" type="synonym">nnrE</name>
    <name evidence="23" type="ORF">IW967_09775</name>
</gene>
<protein>
    <recommendedName>
        <fullName evidence="19">Bifunctional NAD(P)H-hydrate repair enzyme</fullName>
    </recommendedName>
    <alternativeName>
        <fullName evidence="19">Nicotinamide nucleotide repair protein</fullName>
    </alternativeName>
    <domain>
        <recommendedName>
            <fullName evidence="19">ADP-dependent (S)-NAD(P)H-hydrate dehydratase</fullName>
            <ecNumber evidence="19">4.2.1.136</ecNumber>
        </recommendedName>
        <alternativeName>
            <fullName evidence="19">ADP-dependent NAD(P)HX dehydratase</fullName>
        </alternativeName>
    </domain>
    <domain>
        <recommendedName>
            <fullName evidence="19">NAD(P)H-hydrate epimerase</fullName>
            <ecNumber evidence="19">5.1.99.6</ecNumber>
        </recommendedName>
    </domain>
</protein>
<dbReference type="NCBIfam" id="TIGR00197">
    <property type="entry name" value="yjeF_nterm"/>
    <property type="match status" value="1"/>
</dbReference>
<evidence type="ECO:0000256" key="16">
    <source>
        <dbReference type="ARBA" id="ARBA00049209"/>
    </source>
</evidence>
<dbReference type="PROSITE" id="PS50206">
    <property type="entry name" value="RHODANESE_3"/>
    <property type="match status" value="1"/>
</dbReference>
<feature type="domain" description="Rhodanese" evidence="20">
    <location>
        <begin position="33"/>
        <end position="86"/>
    </location>
</feature>
<dbReference type="EC" id="4.2.1.136" evidence="19"/>
<comment type="caution">
    <text evidence="18">Lacks conserved residue(s) required for the propagation of feature annotation.</text>
</comment>
<keyword evidence="9 18" id="KW-0630">Potassium</keyword>
<evidence type="ECO:0000256" key="10">
    <source>
        <dbReference type="ARBA" id="ARBA00023027"/>
    </source>
</evidence>
<dbReference type="InterPro" id="IPR000631">
    <property type="entry name" value="CARKD"/>
</dbReference>
<dbReference type="InterPro" id="IPR029056">
    <property type="entry name" value="Ribokinase-like"/>
</dbReference>
<dbReference type="PIRSF" id="PIRSF017184">
    <property type="entry name" value="Nnr"/>
    <property type="match status" value="1"/>
</dbReference>
<keyword evidence="10 17" id="KW-0520">NAD</keyword>
<feature type="domain" description="YjeF N-terminal" evidence="22">
    <location>
        <begin position="9"/>
        <end position="220"/>
    </location>
</feature>
<comment type="cofactor">
    <cofactor evidence="18 19">
        <name>K(+)</name>
        <dbReference type="ChEBI" id="CHEBI:29103"/>
    </cofactor>
    <text evidence="18 19">Binds 1 potassium ion per subunit.</text>
</comment>
<evidence type="ECO:0000259" key="20">
    <source>
        <dbReference type="PROSITE" id="PS50206"/>
    </source>
</evidence>
<dbReference type="PROSITE" id="PS01050">
    <property type="entry name" value="YJEF_C_2"/>
    <property type="match status" value="1"/>
</dbReference>
<dbReference type="PANTHER" id="PTHR12592:SF0">
    <property type="entry name" value="ATP-DEPENDENT (S)-NAD(P)H-HYDRATE DEHYDRATASE"/>
    <property type="match status" value="1"/>
</dbReference>
<keyword evidence="8 17" id="KW-0521">NADP</keyword>
<keyword evidence="12 17" id="KW-0456">Lyase</keyword>
<comment type="function">
    <text evidence="14 19">Bifunctional enzyme that catalyzes the epimerization of the S- and R-forms of NAD(P)HX and the dehydration of the S-form of NAD(P)HX at the expense of ADP, which is converted to AMP. This allows the repair of both epimers of NAD(P)HX, a damaged form of NAD(P)H that is a result of enzymatic or heat-dependent hydration.</text>
</comment>
<evidence type="ECO:0000256" key="13">
    <source>
        <dbReference type="ARBA" id="ARBA00023268"/>
    </source>
</evidence>
<comment type="subunit">
    <text evidence="17">Homotetramer.</text>
</comment>
<evidence type="ECO:0000256" key="6">
    <source>
        <dbReference type="ARBA" id="ARBA00022741"/>
    </source>
</evidence>
<comment type="function">
    <text evidence="18">Catalyzes the epimerization of the S- and R-forms of NAD(P)HX, a damaged form of NAD(P)H that is a result of enzymatic or heat-dependent hydration. This is a prerequisite for the S-specific NAD(P)H-hydrate dehydratase to allow the repair of both epimers of NAD(P)HX.</text>
</comment>
<evidence type="ECO:0000256" key="5">
    <source>
        <dbReference type="ARBA" id="ARBA00022723"/>
    </source>
</evidence>
<dbReference type="Gene3D" id="3.40.1190.20">
    <property type="match status" value="1"/>
</dbReference>
<feature type="binding site" evidence="17">
    <location>
        <begin position="403"/>
        <end position="407"/>
    </location>
    <ligand>
        <name>AMP</name>
        <dbReference type="ChEBI" id="CHEBI:456215"/>
    </ligand>
</feature>
<dbReference type="InterPro" id="IPR001763">
    <property type="entry name" value="Rhodanese-like_dom"/>
</dbReference>
<feature type="binding site" evidence="18">
    <location>
        <begin position="134"/>
        <end position="140"/>
    </location>
    <ligand>
        <name>(6S)-NADPHX</name>
        <dbReference type="ChEBI" id="CHEBI:64076"/>
    </ligand>
</feature>
<comment type="function">
    <text evidence="17">Catalyzes the dehydration of the S-form of NAD(P)HX at the expense of ADP, which is converted to AMP. Together with NAD(P)HX epimerase, which catalyzes the epimerization of the S- and R-forms, the enzyme allows the repair of both epimers of NAD(P)HX, a damaged form of NAD(P)H that is a result of enzymatic or heat-dependent hydration.</text>
</comment>
<dbReference type="RefSeq" id="WP_195867767.1">
    <property type="nucleotide sequence ID" value="NZ_JADPKZ010000041.1"/>
</dbReference>
<dbReference type="Pfam" id="PF03853">
    <property type="entry name" value="YjeF_N"/>
    <property type="match status" value="1"/>
</dbReference>
<evidence type="ECO:0000256" key="15">
    <source>
        <dbReference type="ARBA" id="ARBA00048238"/>
    </source>
</evidence>
<evidence type="ECO:0000256" key="14">
    <source>
        <dbReference type="ARBA" id="ARBA00025153"/>
    </source>
</evidence>
<dbReference type="InterPro" id="IPR036652">
    <property type="entry name" value="YjeF_N_dom_sf"/>
</dbReference>
<keyword evidence="24" id="KW-1185">Reference proteome</keyword>
<dbReference type="InterPro" id="IPR017953">
    <property type="entry name" value="Carbohydrate_kinase_pred_CS"/>
</dbReference>
<dbReference type="EMBL" id="JADPKZ010000041">
    <property type="protein sequence ID" value="MBF8378146.1"/>
    <property type="molecule type" value="Genomic_DNA"/>
</dbReference>
<comment type="catalytic activity">
    <reaction evidence="1 18 19">
        <text>(6R)-NADHX = (6S)-NADHX</text>
        <dbReference type="Rhea" id="RHEA:32215"/>
        <dbReference type="ChEBI" id="CHEBI:64074"/>
        <dbReference type="ChEBI" id="CHEBI:64075"/>
        <dbReference type="EC" id="5.1.99.6"/>
    </reaction>
</comment>
<evidence type="ECO:0000256" key="12">
    <source>
        <dbReference type="ARBA" id="ARBA00023239"/>
    </source>
</evidence>
<evidence type="ECO:0000256" key="11">
    <source>
        <dbReference type="ARBA" id="ARBA00023235"/>
    </source>
</evidence>
<comment type="caution">
    <text evidence="23">The sequence shown here is derived from an EMBL/GenBank/DDBJ whole genome shotgun (WGS) entry which is preliminary data.</text>
</comment>
<comment type="cofactor">
    <cofactor evidence="17">
        <name>Mg(2+)</name>
        <dbReference type="ChEBI" id="CHEBI:18420"/>
    </cofactor>
</comment>
<evidence type="ECO:0000313" key="24">
    <source>
        <dbReference type="Proteomes" id="UP000642910"/>
    </source>
</evidence>
<evidence type="ECO:0000256" key="2">
    <source>
        <dbReference type="ARBA" id="ARBA00000909"/>
    </source>
</evidence>
<evidence type="ECO:0000256" key="18">
    <source>
        <dbReference type="HAMAP-Rule" id="MF_01966"/>
    </source>
</evidence>
<evidence type="ECO:0000256" key="9">
    <source>
        <dbReference type="ARBA" id="ARBA00022958"/>
    </source>
</evidence>
<dbReference type="SUPFAM" id="SSF53613">
    <property type="entry name" value="Ribokinase-like"/>
    <property type="match status" value="1"/>
</dbReference>
<evidence type="ECO:0000256" key="1">
    <source>
        <dbReference type="ARBA" id="ARBA00000013"/>
    </source>
</evidence>
<dbReference type="InterPro" id="IPR004443">
    <property type="entry name" value="YjeF_N_dom"/>
</dbReference>
<dbReference type="PROSITE" id="PS51383">
    <property type="entry name" value="YJEF_C_3"/>
    <property type="match status" value="1"/>
</dbReference>
<comment type="catalytic activity">
    <reaction evidence="15 17 19">
        <text>(6S)-NADHX + ADP = AMP + phosphate + NADH + H(+)</text>
        <dbReference type="Rhea" id="RHEA:32223"/>
        <dbReference type="ChEBI" id="CHEBI:15378"/>
        <dbReference type="ChEBI" id="CHEBI:43474"/>
        <dbReference type="ChEBI" id="CHEBI:57945"/>
        <dbReference type="ChEBI" id="CHEBI:64074"/>
        <dbReference type="ChEBI" id="CHEBI:456215"/>
        <dbReference type="ChEBI" id="CHEBI:456216"/>
        <dbReference type="EC" id="4.2.1.136"/>
    </reaction>
</comment>
<feature type="binding site" evidence="18">
    <location>
        <position position="163"/>
    </location>
    <ligand>
        <name>(6S)-NADPHX</name>
        <dbReference type="ChEBI" id="CHEBI:64076"/>
    </ligand>
</feature>
<proteinExistence type="inferred from homology"/>
<dbReference type="Pfam" id="PF01256">
    <property type="entry name" value="Carb_kinase"/>
    <property type="match status" value="1"/>
</dbReference>